<protein>
    <submittedName>
        <fullName evidence="1">Uncharacterized protein</fullName>
    </submittedName>
</protein>
<comment type="caution">
    <text evidence="1">The sequence shown here is derived from an EMBL/GenBank/DDBJ whole genome shotgun (WGS) entry which is preliminary data.</text>
</comment>
<sequence>MLEVVCDFFFVKEIVTIFVAYTIPGVIEKVTAYALANSIVVLNENNERQLMGVRCLAI</sequence>
<dbReference type="AlphaFoldDB" id="A0A422LY26"/>
<dbReference type="EMBL" id="LKFS01000103">
    <property type="protein sequence ID" value="RND79124.1"/>
    <property type="molecule type" value="Genomic_DNA"/>
</dbReference>
<proteinExistence type="predicted"/>
<reference evidence="1 2" key="1">
    <citation type="journal article" date="2018" name="Front. Microbiol.">
        <title>Conversion of Methionine to Cysteine in Lactobacillus paracasei Depends on the Highly Mobile cysK-ctl-cysE Gene Cluster.</title>
        <authorList>
            <person name="Wuthrich D."/>
            <person name="Irmler S."/>
            <person name="Berthoud H."/>
            <person name="Guggenbuhl B."/>
            <person name="Eugster E."/>
            <person name="Bruggmann R."/>
        </authorList>
    </citation>
    <scope>NUCLEOTIDE SEQUENCE [LARGE SCALE GENOMIC DNA]</scope>
    <source>
        <strain evidence="1 2">FAM18157</strain>
    </source>
</reference>
<gene>
    <name evidence="1" type="ORF">FAM18157_02783</name>
</gene>
<organism evidence="1 2">
    <name type="scientific">Lacticaseibacillus paracasei</name>
    <name type="common">Lactobacillus paracasei</name>
    <dbReference type="NCBI Taxonomy" id="1597"/>
    <lineage>
        <taxon>Bacteria</taxon>
        <taxon>Bacillati</taxon>
        <taxon>Bacillota</taxon>
        <taxon>Bacilli</taxon>
        <taxon>Lactobacillales</taxon>
        <taxon>Lactobacillaceae</taxon>
        <taxon>Lacticaseibacillus</taxon>
    </lineage>
</organism>
<dbReference type="Proteomes" id="UP000284716">
    <property type="component" value="Unassembled WGS sequence"/>
</dbReference>
<accession>A0A422LY26</accession>
<name>A0A422LY26_LACPA</name>
<evidence type="ECO:0000313" key="2">
    <source>
        <dbReference type="Proteomes" id="UP000284716"/>
    </source>
</evidence>
<evidence type="ECO:0000313" key="1">
    <source>
        <dbReference type="EMBL" id="RND79124.1"/>
    </source>
</evidence>